<organism evidence="5 6">
    <name type="scientific">Photorhabdus namnaonensis</name>
    <dbReference type="NCBI Taxonomy" id="1851568"/>
    <lineage>
        <taxon>Bacteria</taxon>
        <taxon>Pseudomonadati</taxon>
        <taxon>Pseudomonadota</taxon>
        <taxon>Gammaproteobacteria</taxon>
        <taxon>Enterobacterales</taxon>
        <taxon>Morganellaceae</taxon>
        <taxon>Photorhabdus</taxon>
    </lineage>
</organism>
<evidence type="ECO:0000256" key="1">
    <source>
        <dbReference type="ARBA" id="ARBA00023002"/>
    </source>
</evidence>
<accession>A0A1B8YNE9</accession>
<dbReference type="InterPro" id="IPR008927">
    <property type="entry name" value="6-PGluconate_DH-like_C_sf"/>
</dbReference>
<dbReference type="SUPFAM" id="SSF48179">
    <property type="entry name" value="6-phosphogluconate dehydrogenase C-terminal domain-like"/>
    <property type="match status" value="1"/>
</dbReference>
<comment type="caution">
    <text evidence="5">The sequence shown here is derived from an EMBL/GenBank/DDBJ whole genome shotgun (WGS) entry which is preliminary data.</text>
</comment>
<dbReference type="InterPro" id="IPR036220">
    <property type="entry name" value="UDP-Glc/GDP-Man_DH_C_sf"/>
</dbReference>
<dbReference type="InterPro" id="IPR014026">
    <property type="entry name" value="UDP-Glc/GDP-Man_DH_dimer"/>
</dbReference>
<reference evidence="6" key="1">
    <citation type="submission" date="2015-11" db="EMBL/GenBank/DDBJ databases">
        <authorList>
            <person name="Tobias N.J."/>
            <person name="Mishra B."/>
            <person name="Gupta D.K."/>
            <person name="Thines M."/>
            <person name="Stinear T.P."/>
            <person name="Bode H.B."/>
        </authorList>
    </citation>
    <scope>NUCLEOTIDE SEQUENCE [LARGE SCALE GENOMIC DNA]</scope>
    <source>
        <strain evidence="6">PB45.5</strain>
    </source>
</reference>
<dbReference type="InterPro" id="IPR028359">
    <property type="entry name" value="UDP_ManNAc/GlcNAc_DH"/>
</dbReference>
<gene>
    <name evidence="5" type="primary">wbpA_1</name>
    <name evidence="5" type="ORF">Phpb_00363</name>
</gene>
<dbReference type="NCBIfam" id="TIGR03026">
    <property type="entry name" value="NDP-sugDHase"/>
    <property type="match status" value="1"/>
</dbReference>
<dbReference type="SUPFAM" id="SSF51735">
    <property type="entry name" value="NAD(P)-binding Rossmann-fold domains"/>
    <property type="match status" value="1"/>
</dbReference>
<dbReference type="Pfam" id="PF00984">
    <property type="entry name" value="UDPG_MGDP_dh"/>
    <property type="match status" value="1"/>
</dbReference>
<dbReference type="EC" id="1.1.1.136" evidence="5"/>
<dbReference type="Pfam" id="PF03721">
    <property type="entry name" value="UDPG_MGDP_dh_N"/>
    <property type="match status" value="1"/>
</dbReference>
<proteinExistence type="inferred from homology"/>
<keyword evidence="1 5" id="KW-0560">Oxidoreductase</keyword>
<evidence type="ECO:0000313" key="6">
    <source>
        <dbReference type="Proteomes" id="UP000092665"/>
    </source>
</evidence>
<dbReference type="InterPro" id="IPR014027">
    <property type="entry name" value="UDP-Glc/GDP-Man_DH_C"/>
</dbReference>
<dbReference type="GO" id="GO:0000271">
    <property type="term" value="P:polysaccharide biosynthetic process"/>
    <property type="evidence" value="ECO:0007669"/>
    <property type="project" value="InterPro"/>
</dbReference>
<dbReference type="Proteomes" id="UP000092665">
    <property type="component" value="Unassembled WGS sequence"/>
</dbReference>
<dbReference type="AlphaFoldDB" id="A0A1B8YNE9"/>
<sequence>MSSLTILTEKFDNKTATIAIVGLGYVGLPLMLRYNDIGFNVIGFDIDKEKTDKLNHGQSYIEHIPAAKISHAIKTGFEATTDFTKIAQCDAIILCVPTPLNKYREPDISFVINTTDRVKPYLRAGQVLSLESTTYPGTTEEELLPRVEESGLTVGEDIFLVYSPEREDPGNPDFETRTIPKVIGGHTENCLKAGIAVYQPAIDQVVPVSSTKAAEMTKLLENIHRAVNIGLVNEMKLVADKMGIDIHEVIKAAATKPFGFVPYYPGPGLGGHCIPIDPFYLTWKAREYGINTRFIELSGEVNSSMPDYVVNKTVLALNKANKSINGSRILILGIAYKKNVDDMRESPSVHIMEKLRTLGANIEYADPHVPVFPKMREHHFNLTSHPLTENSLKEFDCVILATDHDKFDYELIINHARLVVDTRGKYAPHHTNIIKA</sequence>
<keyword evidence="2" id="KW-0520">NAD</keyword>
<dbReference type="RefSeq" id="WP_065388910.1">
    <property type="nucleotide sequence ID" value="NZ_CAWMQN010000009.1"/>
</dbReference>
<dbReference type="PANTHER" id="PTHR43491:SF1">
    <property type="entry name" value="UDP-N-ACETYL-D-MANNOSAMINE DEHYDROGENASE"/>
    <property type="match status" value="1"/>
</dbReference>
<dbReference type="InterPro" id="IPR017476">
    <property type="entry name" value="UDP-Glc/GDP-Man"/>
</dbReference>
<dbReference type="Pfam" id="PF03720">
    <property type="entry name" value="UDPG_MGDP_dh_C"/>
    <property type="match status" value="1"/>
</dbReference>
<dbReference type="PANTHER" id="PTHR43491">
    <property type="entry name" value="UDP-N-ACETYL-D-MANNOSAMINE DEHYDROGENASE"/>
    <property type="match status" value="1"/>
</dbReference>
<evidence type="ECO:0000259" key="4">
    <source>
        <dbReference type="SMART" id="SM00984"/>
    </source>
</evidence>
<dbReference type="GO" id="GO:0051287">
    <property type="term" value="F:NAD binding"/>
    <property type="evidence" value="ECO:0007669"/>
    <property type="project" value="InterPro"/>
</dbReference>
<dbReference type="PATRIC" id="fig|29488.15.peg.407"/>
<evidence type="ECO:0000256" key="2">
    <source>
        <dbReference type="ARBA" id="ARBA00023027"/>
    </source>
</evidence>
<dbReference type="GO" id="GO:0016628">
    <property type="term" value="F:oxidoreductase activity, acting on the CH-CH group of donors, NAD or NADP as acceptor"/>
    <property type="evidence" value="ECO:0007669"/>
    <property type="project" value="InterPro"/>
</dbReference>
<evidence type="ECO:0000313" key="5">
    <source>
        <dbReference type="EMBL" id="OCA56632.1"/>
    </source>
</evidence>
<dbReference type="PIRSF" id="PIRSF000124">
    <property type="entry name" value="UDPglc_GDPman_dh"/>
    <property type="match status" value="1"/>
</dbReference>
<dbReference type="GO" id="GO:0047004">
    <property type="term" value="F:UDP-N-acetylglucosamine 6-dehydrogenase activity"/>
    <property type="evidence" value="ECO:0007669"/>
    <property type="project" value="UniProtKB-EC"/>
</dbReference>
<dbReference type="PIRSF" id="PIRSF500136">
    <property type="entry name" value="UDP_ManNAc_DH"/>
    <property type="match status" value="1"/>
</dbReference>
<feature type="domain" description="UDP-glucose/GDP-mannose dehydrogenase C-terminal" evidence="4">
    <location>
        <begin position="330"/>
        <end position="428"/>
    </location>
</feature>
<dbReference type="InterPro" id="IPR001732">
    <property type="entry name" value="UDP-Glc/GDP-Man_DH_N"/>
</dbReference>
<comment type="similarity">
    <text evidence="3">Belongs to the UDP-glucose/GDP-mannose dehydrogenase family.</text>
</comment>
<dbReference type="Gene3D" id="3.40.50.720">
    <property type="entry name" value="NAD(P)-binding Rossmann-like Domain"/>
    <property type="match status" value="2"/>
</dbReference>
<name>A0A1B8YNE9_9GAMM</name>
<dbReference type="InterPro" id="IPR036291">
    <property type="entry name" value="NAD(P)-bd_dom_sf"/>
</dbReference>
<protein>
    <submittedName>
        <fullName evidence="5">UDP-N-acetyl-D-glucosamine 6-dehydrogenase</fullName>
        <ecNumber evidence="5">1.1.1.136</ecNumber>
    </submittedName>
</protein>
<evidence type="ECO:0000256" key="3">
    <source>
        <dbReference type="PIRNR" id="PIRNR000124"/>
    </source>
</evidence>
<dbReference type="EMBL" id="LOIC01000009">
    <property type="protein sequence ID" value="OCA56632.1"/>
    <property type="molecule type" value="Genomic_DNA"/>
</dbReference>
<keyword evidence="6" id="KW-1185">Reference proteome</keyword>
<dbReference type="SUPFAM" id="SSF52413">
    <property type="entry name" value="UDP-glucose/GDP-mannose dehydrogenase C-terminal domain"/>
    <property type="match status" value="1"/>
</dbReference>
<dbReference type="SMART" id="SM00984">
    <property type="entry name" value="UDPG_MGDP_dh_C"/>
    <property type="match status" value="1"/>
</dbReference>